<name>A0A1E7K243_9ACTN</name>
<evidence type="ECO:0000313" key="2">
    <source>
        <dbReference type="EMBL" id="OEU98004.1"/>
    </source>
</evidence>
<evidence type="ECO:0000256" key="1">
    <source>
        <dbReference type="SAM" id="MobiDB-lite"/>
    </source>
</evidence>
<dbReference type="EMBL" id="LJGV01000022">
    <property type="protein sequence ID" value="OEU98004.1"/>
    <property type="molecule type" value="Genomic_DNA"/>
</dbReference>
<dbReference type="Proteomes" id="UP000175829">
    <property type="component" value="Unassembled WGS sequence"/>
</dbReference>
<proteinExistence type="predicted"/>
<gene>
    <name evidence="2" type="ORF">AN217_09330</name>
</gene>
<feature type="region of interest" description="Disordered" evidence="1">
    <location>
        <begin position="54"/>
        <end position="73"/>
    </location>
</feature>
<sequence length="73" mass="8044">MWAVGEVAQDRKSGKTGEIIQVTGPAPVIYRLMLHEGTPPIVVYRYGDQLRRVPASARQPEERTFPPPAPSSS</sequence>
<dbReference type="PATRIC" id="fig|943816.4.peg.1261"/>
<reference evidence="2 3" key="1">
    <citation type="journal article" date="2016" name="Front. Microbiol.">
        <title>Comparative Genomics Analysis of Streptomyces Species Reveals Their Adaptation to the Marine Environment and Their Diversity at the Genomic Level.</title>
        <authorList>
            <person name="Tian X."/>
            <person name="Zhang Z."/>
            <person name="Yang T."/>
            <person name="Chen M."/>
            <person name="Li J."/>
            <person name="Chen F."/>
            <person name="Yang J."/>
            <person name="Li W."/>
            <person name="Zhang B."/>
            <person name="Zhang Z."/>
            <person name="Wu J."/>
            <person name="Zhang C."/>
            <person name="Long L."/>
            <person name="Xiao J."/>
        </authorList>
    </citation>
    <scope>NUCLEOTIDE SEQUENCE [LARGE SCALE GENOMIC DNA]</scope>
    <source>
        <strain evidence="2 3">SCSIO M10379</strain>
    </source>
</reference>
<dbReference type="RefSeq" id="WP_019358680.1">
    <property type="nucleotide sequence ID" value="NZ_LJGV01000022.1"/>
</dbReference>
<accession>A0A1E7K243</accession>
<dbReference type="AlphaFoldDB" id="A0A1E7K243"/>
<evidence type="ECO:0008006" key="4">
    <source>
        <dbReference type="Google" id="ProtNLM"/>
    </source>
</evidence>
<comment type="caution">
    <text evidence="2">The sequence shown here is derived from an EMBL/GenBank/DDBJ whole genome shotgun (WGS) entry which is preliminary data.</text>
</comment>
<organism evidence="2 3">
    <name type="scientific">Streptomyces qinglanensis</name>
    <dbReference type="NCBI Taxonomy" id="943816"/>
    <lineage>
        <taxon>Bacteria</taxon>
        <taxon>Bacillati</taxon>
        <taxon>Actinomycetota</taxon>
        <taxon>Actinomycetes</taxon>
        <taxon>Kitasatosporales</taxon>
        <taxon>Streptomycetaceae</taxon>
        <taxon>Streptomyces</taxon>
    </lineage>
</organism>
<evidence type="ECO:0000313" key="3">
    <source>
        <dbReference type="Proteomes" id="UP000175829"/>
    </source>
</evidence>
<protein>
    <recommendedName>
        <fullName evidence="4">DUF1918 domain-containing protein</fullName>
    </recommendedName>
</protein>